<dbReference type="Proteomes" id="UP000030669">
    <property type="component" value="Unassembled WGS sequence"/>
</dbReference>
<dbReference type="GeneID" id="19298871"/>
<dbReference type="AlphaFoldDB" id="S7RC24"/>
<accession>S7RC24</accession>
<dbReference type="HOGENOM" id="CLU_049627_0_0_1"/>
<dbReference type="CDD" id="cd12148">
    <property type="entry name" value="fungal_TF_MHR"/>
    <property type="match status" value="1"/>
</dbReference>
<dbReference type="GO" id="GO:0005634">
    <property type="term" value="C:nucleus"/>
    <property type="evidence" value="ECO:0007669"/>
    <property type="project" value="UniProtKB-SubCell"/>
</dbReference>
<organism evidence="5 6">
    <name type="scientific">Gloeophyllum trabeum (strain ATCC 11539 / FP-39264 / Madison 617)</name>
    <name type="common">Brown rot fungus</name>
    <dbReference type="NCBI Taxonomy" id="670483"/>
    <lineage>
        <taxon>Eukaryota</taxon>
        <taxon>Fungi</taxon>
        <taxon>Dikarya</taxon>
        <taxon>Basidiomycota</taxon>
        <taxon>Agaricomycotina</taxon>
        <taxon>Agaricomycetes</taxon>
        <taxon>Gloeophyllales</taxon>
        <taxon>Gloeophyllaceae</taxon>
        <taxon>Gloeophyllum</taxon>
    </lineage>
</organism>
<protein>
    <recommendedName>
        <fullName evidence="4">Xylanolytic transcriptional activator regulatory domain-containing protein</fullName>
    </recommendedName>
</protein>
<dbReference type="EMBL" id="KB469309">
    <property type="protein sequence ID" value="EPQ51790.1"/>
    <property type="molecule type" value="Genomic_DNA"/>
</dbReference>
<dbReference type="Pfam" id="PF04082">
    <property type="entry name" value="Fungal_trans"/>
    <property type="match status" value="1"/>
</dbReference>
<evidence type="ECO:0000313" key="5">
    <source>
        <dbReference type="EMBL" id="EPQ51790.1"/>
    </source>
</evidence>
<dbReference type="OMA" id="HDGQMSV"/>
<dbReference type="GO" id="GO:0006351">
    <property type="term" value="P:DNA-templated transcription"/>
    <property type="evidence" value="ECO:0007669"/>
    <property type="project" value="InterPro"/>
</dbReference>
<evidence type="ECO:0000313" key="6">
    <source>
        <dbReference type="Proteomes" id="UP000030669"/>
    </source>
</evidence>
<keyword evidence="6" id="KW-1185">Reference proteome</keyword>
<evidence type="ECO:0000256" key="3">
    <source>
        <dbReference type="SAM" id="MobiDB-lite"/>
    </source>
</evidence>
<evidence type="ECO:0000256" key="2">
    <source>
        <dbReference type="ARBA" id="ARBA00023242"/>
    </source>
</evidence>
<dbReference type="SMART" id="SM00906">
    <property type="entry name" value="Fungal_trans"/>
    <property type="match status" value="1"/>
</dbReference>
<dbReference type="GO" id="GO:0003677">
    <property type="term" value="F:DNA binding"/>
    <property type="evidence" value="ECO:0007669"/>
    <property type="project" value="InterPro"/>
</dbReference>
<proteinExistence type="predicted"/>
<dbReference type="PANTHER" id="PTHR31001">
    <property type="entry name" value="UNCHARACTERIZED TRANSCRIPTIONAL REGULATORY PROTEIN"/>
    <property type="match status" value="1"/>
</dbReference>
<comment type="subcellular location">
    <subcellularLocation>
        <location evidence="1">Nucleus</location>
    </subcellularLocation>
</comment>
<dbReference type="InterPro" id="IPR050613">
    <property type="entry name" value="Sec_Metabolite_Reg"/>
</dbReference>
<dbReference type="OrthoDB" id="4934715at2759"/>
<dbReference type="eggNOG" id="ENOG502SQ7Y">
    <property type="taxonomic scope" value="Eukaryota"/>
</dbReference>
<dbReference type="KEGG" id="gtr:GLOTRDRAFT_107927"/>
<evidence type="ECO:0000259" key="4">
    <source>
        <dbReference type="SMART" id="SM00906"/>
    </source>
</evidence>
<dbReference type="RefSeq" id="XP_007869690.1">
    <property type="nucleotide sequence ID" value="XM_007871499.1"/>
</dbReference>
<feature type="compositionally biased region" description="Low complexity" evidence="3">
    <location>
        <begin position="108"/>
        <end position="117"/>
    </location>
</feature>
<dbReference type="GO" id="GO:0008270">
    <property type="term" value="F:zinc ion binding"/>
    <property type="evidence" value="ECO:0007669"/>
    <property type="project" value="InterPro"/>
</dbReference>
<keyword evidence="2" id="KW-0539">Nucleus</keyword>
<feature type="domain" description="Xylanolytic transcriptional activator regulatory" evidence="4">
    <location>
        <begin position="175"/>
        <end position="250"/>
    </location>
</feature>
<gene>
    <name evidence="5" type="ORF">GLOTRDRAFT_107927</name>
</gene>
<reference evidence="5 6" key="1">
    <citation type="journal article" date="2012" name="Science">
        <title>The Paleozoic origin of enzymatic lignin decomposition reconstructed from 31 fungal genomes.</title>
        <authorList>
            <person name="Floudas D."/>
            <person name="Binder M."/>
            <person name="Riley R."/>
            <person name="Barry K."/>
            <person name="Blanchette R.A."/>
            <person name="Henrissat B."/>
            <person name="Martinez A.T."/>
            <person name="Otillar R."/>
            <person name="Spatafora J.W."/>
            <person name="Yadav J.S."/>
            <person name="Aerts A."/>
            <person name="Benoit I."/>
            <person name="Boyd A."/>
            <person name="Carlson A."/>
            <person name="Copeland A."/>
            <person name="Coutinho P.M."/>
            <person name="de Vries R.P."/>
            <person name="Ferreira P."/>
            <person name="Findley K."/>
            <person name="Foster B."/>
            <person name="Gaskell J."/>
            <person name="Glotzer D."/>
            <person name="Gorecki P."/>
            <person name="Heitman J."/>
            <person name="Hesse C."/>
            <person name="Hori C."/>
            <person name="Igarashi K."/>
            <person name="Jurgens J.A."/>
            <person name="Kallen N."/>
            <person name="Kersten P."/>
            <person name="Kohler A."/>
            <person name="Kuees U."/>
            <person name="Kumar T.K.A."/>
            <person name="Kuo A."/>
            <person name="LaButti K."/>
            <person name="Larrondo L.F."/>
            <person name="Lindquist E."/>
            <person name="Ling A."/>
            <person name="Lombard V."/>
            <person name="Lucas S."/>
            <person name="Lundell T."/>
            <person name="Martin R."/>
            <person name="McLaughlin D.J."/>
            <person name="Morgenstern I."/>
            <person name="Morin E."/>
            <person name="Murat C."/>
            <person name="Nagy L.G."/>
            <person name="Nolan M."/>
            <person name="Ohm R.A."/>
            <person name="Patyshakuliyeva A."/>
            <person name="Rokas A."/>
            <person name="Ruiz-Duenas F.J."/>
            <person name="Sabat G."/>
            <person name="Salamov A."/>
            <person name="Samejima M."/>
            <person name="Schmutz J."/>
            <person name="Slot J.C."/>
            <person name="St John F."/>
            <person name="Stenlid J."/>
            <person name="Sun H."/>
            <person name="Sun S."/>
            <person name="Syed K."/>
            <person name="Tsang A."/>
            <person name="Wiebenga A."/>
            <person name="Young D."/>
            <person name="Pisabarro A."/>
            <person name="Eastwood D.C."/>
            <person name="Martin F."/>
            <person name="Cullen D."/>
            <person name="Grigoriev I.V."/>
            <person name="Hibbett D.S."/>
        </authorList>
    </citation>
    <scope>NUCLEOTIDE SEQUENCE [LARGE SCALE GENOMIC DNA]</scope>
    <source>
        <strain evidence="5 6">ATCC 11539</strain>
    </source>
</reference>
<dbReference type="InterPro" id="IPR007219">
    <property type="entry name" value="XnlR_reg_dom"/>
</dbReference>
<evidence type="ECO:0000256" key="1">
    <source>
        <dbReference type="ARBA" id="ARBA00004123"/>
    </source>
</evidence>
<sequence length="284" mass="31664">MHRLHPSFNWFHFKRRVRALFDTNISTGIDRAAAHEILFGKGPGSPARKAEAPRHTLSFFAAVAAALELGALAWKEEGYEGLEAMREDGDAEPQVGKDGKRPRKAKAGKASSGPASEGGREALQHPDPAALYALSRQALDIFEMFHPHDLDFLVAMDMQVLFLLHDGIPNISSVVFPMVGKMVNVARAMGLAMDPDEFPSRYSLFEAETRRRIWWDVFYYDLFVSDCMGHPPLIADNSHTTKIPVSDVDEERFVPESIEIPTCKEEDSSESAVNSSTYLVLKCR</sequence>
<name>S7RC24_GLOTA</name>
<feature type="region of interest" description="Disordered" evidence="3">
    <location>
        <begin position="86"/>
        <end position="122"/>
    </location>
</feature>